<keyword evidence="2" id="KW-0677">Repeat</keyword>
<feature type="repeat" description="WD" evidence="3">
    <location>
        <begin position="262"/>
        <end position="301"/>
    </location>
</feature>
<gene>
    <name evidence="5" type="ORF">CU098_009704</name>
</gene>
<feature type="non-terminal residue" evidence="5">
    <location>
        <position position="1"/>
    </location>
</feature>
<dbReference type="GO" id="GO:0005737">
    <property type="term" value="C:cytoplasm"/>
    <property type="evidence" value="ECO:0007669"/>
    <property type="project" value="TreeGrafter"/>
</dbReference>
<dbReference type="AlphaFoldDB" id="A0A367JWH3"/>
<dbReference type="InterPro" id="IPR001680">
    <property type="entry name" value="WD40_rpt"/>
</dbReference>
<dbReference type="SUPFAM" id="SSF50978">
    <property type="entry name" value="WD40 repeat-like"/>
    <property type="match status" value="1"/>
</dbReference>
<dbReference type="GO" id="GO:0043161">
    <property type="term" value="P:proteasome-mediated ubiquitin-dependent protein catabolic process"/>
    <property type="evidence" value="ECO:0007669"/>
    <property type="project" value="TreeGrafter"/>
</dbReference>
<dbReference type="Gene3D" id="2.130.10.10">
    <property type="entry name" value="YVTN repeat-like/Quinoprotein amine dehydrogenase"/>
    <property type="match status" value="1"/>
</dbReference>
<dbReference type="GO" id="GO:0043130">
    <property type="term" value="F:ubiquitin binding"/>
    <property type="evidence" value="ECO:0007669"/>
    <property type="project" value="TreeGrafter"/>
</dbReference>
<dbReference type="SUPFAM" id="SSF81383">
    <property type="entry name" value="F-box domain"/>
    <property type="match status" value="1"/>
</dbReference>
<dbReference type="PANTHER" id="PTHR19849:SF1">
    <property type="entry name" value="F-BOX_WD REPEAT-CONTAINING PROTEIN 7"/>
    <property type="match status" value="1"/>
</dbReference>
<evidence type="ECO:0000256" key="3">
    <source>
        <dbReference type="PROSITE-ProRule" id="PRU00221"/>
    </source>
</evidence>
<dbReference type="PROSITE" id="PS50181">
    <property type="entry name" value="FBOX"/>
    <property type="match status" value="1"/>
</dbReference>
<dbReference type="Pfam" id="PF12937">
    <property type="entry name" value="F-box-like"/>
    <property type="match status" value="1"/>
</dbReference>
<evidence type="ECO:0000259" key="4">
    <source>
        <dbReference type="PROSITE" id="PS50181"/>
    </source>
</evidence>
<dbReference type="InterPro" id="IPR001810">
    <property type="entry name" value="F-box_dom"/>
</dbReference>
<dbReference type="InterPro" id="IPR036047">
    <property type="entry name" value="F-box-like_dom_sf"/>
</dbReference>
<evidence type="ECO:0000256" key="1">
    <source>
        <dbReference type="ARBA" id="ARBA00022574"/>
    </source>
</evidence>
<dbReference type="InterPro" id="IPR015943">
    <property type="entry name" value="WD40/YVTN_repeat-like_dom_sf"/>
</dbReference>
<organism evidence="5 6">
    <name type="scientific">Rhizopus stolonifer</name>
    <name type="common">Rhizopus nigricans</name>
    <dbReference type="NCBI Taxonomy" id="4846"/>
    <lineage>
        <taxon>Eukaryota</taxon>
        <taxon>Fungi</taxon>
        <taxon>Fungi incertae sedis</taxon>
        <taxon>Mucoromycota</taxon>
        <taxon>Mucoromycotina</taxon>
        <taxon>Mucoromycetes</taxon>
        <taxon>Mucorales</taxon>
        <taxon>Mucorineae</taxon>
        <taxon>Rhizopodaceae</taxon>
        <taxon>Rhizopus</taxon>
    </lineage>
</organism>
<dbReference type="Proteomes" id="UP000253551">
    <property type="component" value="Unassembled WGS sequence"/>
</dbReference>
<dbReference type="OrthoDB" id="19711at2759"/>
<feature type="domain" description="F-box" evidence="4">
    <location>
        <begin position="49"/>
        <end position="95"/>
    </location>
</feature>
<sequence length="509" mass="58356">YEEPEFKLPLFMKDWTDEKKADFAYGLLTCITSSSRSKVADRLYNLIHRDYISALPFEIKLDILCYLDLSSLFRLSLVSKEWHKVIEDQTIWKERFLQSGWGLNNTALETYLSKRTVEKSMSSSHLSPPLPRLGPFKISSNTHPTNHRFAFSRSQPLSIHHRESGGTQFGNRPRRRSRLDETACYHYQNITDTRFINWKRLFRNRSIIERRWQTADYKLHQIGSDPTGIYCLQFDSDLLVTGGRDRQIKVWDIQSGELRRTLQGHMGSVICLHFDHRFLITGGGDAVLIVWDRQTFTRIKVLRAHEDGVFNVKFKGDVMVSSSKDRTIRVWRLHPDGNATTRLVLRGHRASVNAVQFKGNRVVSASGDKTIKIWDMTTGECLKTLNSHSEGIACVEYDGKHIISGSCDQTIKIWNASTGECIRTLVSHTKLVRSLQLDSQSKKMVSGSYDGSLKIWGLENGALIKSLNQVTIGSIFSLQFDYGRIVCCSNQGKILVYDFTYDIDTQFFT</sequence>
<dbReference type="EMBL" id="PJQM01002575">
    <property type="protein sequence ID" value="RCH94286.1"/>
    <property type="molecule type" value="Genomic_DNA"/>
</dbReference>
<dbReference type="GO" id="GO:0010992">
    <property type="term" value="P:ubiquitin recycling"/>
    <property type="evidence" value="ECO:0007669"/>
    <property type="project" value="TreeGrafter"/>
</dbReference>
<dbReference type="InterPro" id="IPR036322">
    <property type="entry name" value="WD40_repeat_dom_sf"/>
</dbReference>
<dbReference type="PROSITE" id="PS50082">
    <property type="entry name" value="WD_REPEATS_2"/>
    <property type="match status" value="6"/>
</dbReference>
<dbReference type="Gene3D" id="1.20.1280.50">
    <property type="match status" value="1"/>
</dbReference>
<proteinExistence type="predicted"/>
<dbReference type="SMART" id="SM00256">
    <property type="entry name" value="FBOX"/>
    <property type="match status" value="1"/>
</dbReference>
<accession>A0A367JWH3</accession>
<dbReference type="CDD" id="cd00200">
    <property type="entry name" value="WD40"/>
    <property type="match status" value="1"/>
</dbReference>
<dbReference type="Pfam" id="PF00400">
    <property type="entry name" value="WD40"/>
    <property type="match status" value="6"/>
</dbReference>
<dbReference type="InterPro" id="IPR020472">
    <property type="entry name" value="WD40_PAC1"/>
</dbReference>
<name>A0A367JWH3_RHIST</name>
<evidence type="ECO:0000256" key="2">
    <source>
        <dbReference type="ARBA" id="ARBA00022737"/>
    </source>
</evidence>
<dbReference type="GO" id="GO:0005634">
    <property type="term" value="C:nucleus"/>
    <property type="evidence" value="ECO:0007669"/>
    <property type="project" value="TreeGrafter"/>
</dbReference>
<comment type="caution">
    <text evidence="5">The sequence shown here is derived from an EMBL/GenBank/DDBJ whole genome shotgun (WGS) entry which is preliminary data.</text>
</comment>
<protein>
    <recommendedName>
        <fullName evidence="4">F-box domain-containing protein</fullName>
    </recommendedName>
</protein>
<dbReference type="PROSITE" id="PS00678">
    <property type="entry name" value="WD_REPEATS_1"/>
    <property type="match status" value="3"/>
</dbReference>
<dbReference type="STRING" id="4846.A0A367JWH3"/>
<feature type="repeat" description="WD" evidence="3">
    <location>
        <begin position="302"/>
        <end position="341"/>
    </location>
</feature>
<dbReference type="PANTHER" id="PTHR19849">
    <property type="entry name" value="PHOSPHOLIPASE A-2-ACTIVATING PROTEIN"/>
    <property type="match status" value="1"/>
</dbReference>
<dbReference type="PRINTS" id="PR00320">
    <property type="entry name" value="GPROTEINBRPT"/>
</dbReference>
<feature type="repeat" description="WD" evidence="3">
    <location>
        <begin position="425"/>
        <end position="466"/>
    </location>
</feature>
<reference evidence="5 6" key="1">
    <citation type="journal article" date="2018" name="G3 (Bethesda)">
        <title>Phylogenetic and Phylogenomic Definition of Rhizopus Species.</title>
        <authorList>
            <person name="Gryganskyi A.P."/>
            <person name="Golan J."/>
            <person name="Dolatabadi S."/>
            <person name="Mondo S."/>
            <person name="Robb S."/>
            <person name="Idnurm A."/>
            <person name="Muszewska A."/>
            <person name="Steczkiewicz K."/>
            <person name="Masonjones S."/>
            <person name="Liao H.L."/>
            <person name="Gajdeczka M.T."/>
            <person name="Anike F."/>
            <person name="Vuek A."/>
            <person name="Anishchenko I.M."/>
            <person name="Voigt K."/>
            <person name="de Hoog G.S."/>
            <person name="Smith M.E."/>
            <person name="Heitman J."/>
            <person name="Vilgalys R."/>
            <person name="Stajich J.E."/>
        </authorList>
    </citation>
    <scope>NUCLEOTIDE SEQUENCE [LARGE SCALE GENOMIC DNA]</scope>
    <source>
        <strain evidence="5 6">LSU 92-RS-03</strain>
    </source>
</reference>
<feature type="repeat" description="WD" evidence="3">
    <location>
        <begin position="385"/>
        <end position="424"/>
    </location>
</feature>
<feature type="repeat" description="WD" evidence="3">
    <location>
        <begin position="222"/>
        <end position="261"/>
    </location>
</feature>
<feature type="repeat" description="WD" evidence="3">
    <location>
        <begin position="345"/>
        <end position="384"/>
    </location>
</feature>
<keyword evidence="1 3" id="KW-0853">WD repeat</keyword>
<keyword evidence="6" id="KW-1185">Reference proteome</keyword>
<dbReference type="SMART" id="SM00320">
    <property type="entry name" value="WD40"/>
    <property type="match status" value="7"/>
</dbReference>
<dbReference type="PROSITE" id="PS50294">
    <property type="entry name" value="WD_REPEATS_REGION"/>
    <property type="match status" value="6"/>
</dbReference>
<dbReference type="InterPro" id="IPR019775">
    <property type="entry name" value="WD40_repeat_CS"/>
</dbReference>
<evidence type="ECO:0000313" key="5">
    <source>
        <dbReference type="EMBL" id="RCH94286.1"/>
    </source>
</evidence>
<evidence type="ECO:0000313" key="6">
    <source>
        <dbReference type="Proteomes" id="UP000253551"/>
    </source>
</evidence>